<keyword evidence="2" id="KW-1185">Reference proteome</keyword>
<reference evidence="1" key="1">
    <citation type="submission" date="2022-02" db="EMBL/GenBank/DDBJ databases">
        <title>Plant Genome Project.</title>
        <authorList>
            <person name="Zhang R.-G."/>
        </authorList>
    </citation>
    <scope>NUCLEOTIDE SEQUENCE</scope>
    <source>
        <strain evidence="1">AT1</strain>
    </source>
</reference>
<evidence type="ECO:0000313" key="2">
    <source>
        <dbReference type="Proteomes" id="UP001062846"/>
    </source>
</evidence>
<evidence type="ECO:0000313" key="1">
    <source>
        <dbReference type="EMBL" id="KAI8563509.1"/>
    </source>
</evidence>
<accession>A0ACC0PEE8</accession>
<comment type="caution">
    <text evidence="1">The sequence shown here is derived from an EMBL/GenBank/DDBJ whole genome shotgun (WGS) entry which is preliminary data.</text>
</comment>
<organism evidence="1 2">
    <name type="scientific">Rhododendron molle</name>
    <name type="common">Chinese azalea</name>
    <name type="synonym">Azalea mollis</name>
    <dbReference type="NCBI Taxonomy" id="49168"/>
    <lineage>
        <taxon>Eukaryota</taxon>
        <taxon>Viridiplantae</taxon>
        <taxon>Streptophyta</taxon>
        <taxon>Embryophyta</taxon>
        <taxon>Tracheophyta</taxon>
        <taxon>Spermatophyta</taxon>
        <taxon>Magnoliopsida</taxon>
        <taxon>eudicotyledons</taxon>
        <taxon>Gunneridae</taxon>
        <taxon>Pentapetalae</taxon>
        <taxon>asterids</taxon>
        <taxon>Ericales</taxon>
        <taxon>Ericaceae</taxon>
        <taxon>Ericoideae</taxon>
        <taxon>Rhodoreae</taxon>
        <taxon>Rhododendron</taxon>
    </lineage>
</organism>
<sequence>MEALHLLQQATLYVEVSDKYYPSSARPMIKVLSHFVVKLQLPCIMWLVAYKPKRFSLSWFTNWICIILGVMLMVLGPIGALRGLILQAKDFQYYS</sequence>
<protein>
    <submittedName>
        <fullName evidence="1">Uncharacterized protein</fullName>
    </submittedName>
</protein>
<gene>
    <name evidence="1" type="ORF">RHMOL_Rhmol03G0116000</name>
</gene>
<dbReference type="Proteomes" id="UP001062846">
    <property type="component" value="Chromosome 3"/>
</dbReference>
<name>A0ACC0PEE8_RHOML</name>
<dbReference type="EMBL" id="CM046390">
    <property type="protein sequence ID" value="KAI8563509.1"/>
    <property type="molecule type" value="Genomic_DNA"/>
</dbReference>
<proteinExistence type="predicted"/>